<evidence type="ECO:0000256" key="9">
    <source>
        <dbReference type="ARBA" id="ARBA00023211"/>
    </source>
</evidence>
<dbReference type="Pfam" id="PF06415">
    <property type="entry name" value="iPGM_N"/>
    <property type="match status" value="1"/>
</dbReference>
<comment type="pathway">
    <text evidence="4">Carbohydrate degradation; glycolysis; pyruvate from D-glyceraldehyde 3-phosphate: step 3/5.</text>
</comment>
<dbReference type="InterPro" id="IPR005995">
    <property type="entry name" value="Pgm_bpd_ind"/>
</dbReference>
<evidence type="ECO:0000256" key="5">
    <source>
        <dbReference type="ARBA" id="ARBA00008819"/>
    </source>
</evidence>
<evidence type="ECO:0000256" key="3">
    <source>
        <dbReference type="ARBA" id="ARBA00002315"/>
    </source>
</evidence>
<evidence type="ECO:0000256" key="10">
    <source>
        <dbReference type="ARBA" id="ARBA00023235"/>
    </source>
</evidence>
<evidence type="ECO:0000256" key="11">
    <source>
        <dbReference type="ARBA" id="ARBA00068026"/>
    </source>
</evidence>
<evidence type="ECO:0000256" key="2">
    <source>
        <dbReference type="ARBA" id="ARBA00001936"/>
    </source>
</evidence>
<comment type="caution">
    <text evidence="13">The sequence shown here is derived from an EMBL/GenBank/DDBJ whole genome shotgun (WGS) entry which is preliminary data.</text>
</comment>
<evidence type="ECO:0000256" key="4">
    <source>
        <dbReference type="ARBA" id="ARBA00004798"/>
    </source>
</evidence>
<feature type="non-terminal residue" evidence="13">
    <location>
        <position position="189"/>
    </location>
</feature>
<reference evidence="13" key="1">
    <citation type="submission" date="2019-11" db="EMBL/GenBank/DDBJ databases">
        <title>Characterization of Clostridium perfringens isolates from swine manure treated agricultural soils.</title>
        <authorList>
            <person name="Wushke S.T."/>
        </authorList>
    </citation>
    <scope>NUCLEOTIDE SEQUENCE</scope>
    <source>
        <strain evidence="13">X26</strain>
    </source>
</reference>
<organism evidence="13 14">
    <name type="scientific">Clostridium perfringens</name>
    <dbReference type="NCBI Taxonomy" id="1502"/>
    <lineage>
        <taxon>Bacteria</taxon>
        <taxon>Bacillati</taxon>
        <taxon>Bacillota</taxon>
        <taxon>Clostridia</taxon>
        <taxon>Eubacteriales</taxon>
        <taxon>Clostridiaceae</taxon>
        <taxon>Clostridium</taxon>
    </lineage>
</organism>
<evidence type="ECO:0000256" key="7">
    <source>
        <dbReference type="ARBA" id="ARBA00022723"/>
    </source>
</evidence>
<feature type="domain" description="BPG-independent PGAM N-terminal" evidence="12">
    <location>
        <begin position="16"/>
        <end position="189"/>
    </location>
</feature>
<dbReference type="PANTHER" id="PTHR31637">
    <property type="entry name" value="2,3-BISPHOSPHOGLYCERATE-INDEPENDENT PHOSPHOGLYCERATE MUTASE"/>
    <property type="match status" value="1"/>
</dbReference>
<dbReference type="EC" id="5.4.2.12" evidence="6"/>
<evidence type="ECO:0000256" key="6">
    <source>
        <dbReference type="ARBA" id="ARBA00012026"/>
    </source>
</evidence>
<accession>A0AAW9I893</accession>
<dbReference type="Gene3D" id="3.40.1450.10">
    <property type="entry name" value="BPG-independent phosphoglycerate mutase, domain B"/>
    <property type="match status" value="1"/>
</dbReference>
<dbReference type="AlphaFoldDB" id="A0AAW9I893"/>
<dbReference type="GO" id="GO:0006096">
    <property type="term" value="P:glycolytic process"/>
    <property type="evidence" value="ECO:0007669"/>
    <property type="project" value="UniProtKB-KW"/>
</dbReference>
<comment type="cofactor">
    <cofactor evidence="2">
        <name>Mn(2+)</name>
        <dbReference type="ChEBI" id="CHEBI:29035"/>
    </cofactor>
</comment>
<keyword evidence="8" id="KW-0324">Glycolysis</keyword>
<proteinExistence type="inferred from homology"/>
<keyword evidence="9" id="KW-0464">Manganese</keyword>
<dbReference type="Proteomes" id="UP001291306">
    <property type="component" value="Unassembled WGS sequence"/>
</dbReference>
<evidence type="ECO:0000313" key="13">
    <source>
        <dbReference type="EMBL" id="MDZ5000667.1"/>
    </source>
</evidence>
<dbReference type="FunFam" id="3.40.1450.10:FF:000002">
    <property type="entry name" value="2,3-bisphosphoglycerate-independent phosphoglycerate mutase"/>
    <property type="match status" value="1"/>
</dbReference>
<gene>
    <name evidence="13" type="ORF">GNF79_16685</name>
</gene>
<dbReference type="InterPro" id="IPR036646">
    <property type="entry name" value="PGAM_B_sf"/>
</dbReference>
<dbReference type="EMBL" id="WNVC01000551">
    <property type="protein sequence ID" value="MDZ5000667.1"/>
    <property type="molecule type" value="Genomic_DNA"/>
</dbReference>
<dbReference type="GO" id="GO:0004619">
    <property type="term" value="F:phosphoglycerate mutase activity"/>
    <property type="evidence" value="ECO:0007669"/>
    <property type="project" value="UniProtKB-EC"/>
</dbReference>
<sequence>LNIGAGRIIYQELTRITKEINEGGFFTNEALNLAIKNAKENNSALHLMGLLSDGGVHSHIDHLKGLLQLAKEAELQNVYVHCFMDGRDVPPSSGKEFIVELENYMKEIGVGKIATIAGRYYAMDRDNRWERVELAYNAMVLGRGEVASSAVEAIERSYHDNKTDEFVLPAVIDSNGMIKIKASVIFFNF</sequence>
<dbReference type="InterPro" id="IPR011258">
    <property type="entry name" value="BPG-indep_PGM_N"/>
</dbReference>
<comment type="function">
    <text evidence="3">Catalyzes the interconversion of 2-phosphoglycerate and 3-phosphoglycerate.</text>
</comment>
<comment type="catalytic activity">
    <reaction evidence="1">
        <text>(2R)-2-phosphoglycerate = (2R)-3-phosphoglycerate</text>
        <dbReference type="Rhea" id="RHEA:15901"/>
        <dbReference type="ChEBI" id="CHEBI:58272"/>
        <dbReference type="ChEBI" id="CHEBI:58289"/>
        <dbReference type="EC" id="5.4.2.12"/>
    </reaction>
</comment>
<comment type="similarity">
    <text evidence="5">Belongs to the BPG-independent phosphoglycerate mutase family.</text>
</comment>
<dbReference type="SUPFAM" id="SSF64158">
    <property type="entry name" value="2,3-Bisphosphoglycerate-independent phosphoglycerate mutase, substrate-binding domain"/>
    <property type="match status" value="1"/>
</dbReference>
<evidence type="ECO:0000259" key="12">
    <source>
        <dbReference type="Pfam" id="PF06415"/>
    </source>
</evidence>
<name>A0AAW9I893_CLOPF</name>
<evidence type="ECO:0000256" key="1">
    <source>
        <dbReference type="ARBA" id="ARBA00000370"/>
    </source>
</evidence>
<keyword evidence="7" id="KW-0479">Metal-binding</keyword>
<dbReference type="GO" id="GO:0006007">
    <property type="term" value="P:glucose catabolic process"/>
    <property type="evidence" value="ECO:0007669"/>
    <property type="project" value="InterPro"/>
</dbReference>
<feature type="non-terminal residue" evidence="13">
    <location>
        <position position="1"/>
    </location>
</feature>
<protein>
    <recommendedName>
        <fullName evidence="11">Probable 2,3-bisphosphoglycerate-independent phosphoglycerate mutase</fullName>
        <ecNumber evidence="6">5.4.2.12</ecNumber>
    </recommendedName>
</protein>
<dbReference type="GO" id="GO:0005829">
    <property type="term" value="C:cytosol"/>
    <property type="evidence" value="ECO:0007669"/>
    <property type="project" value="TreeGrafter"/>
</dbReference>
<dbReference type="PANTHER" id="PTHR31637:SF0">
    <property type="entry name" value="2,3-BISPHOSPHOGLYCERATE-INDEPENDENT PHOSPHOGLYCERATE MUTASE"/>
    <property type="match status" value="1"/>
</dbReference>
<dbReference type="GO" id="GO:0030145">
    <property type="term" value="F:manganese ion binding"/>
    <property type="evidence" value="ECO:0007669"/>
    <property type="project" value="InterPro"/>
</dbReference>
<evidence type="ECO:0000313" key="14">
    <source>
        <dbReference type="Proteomes" id="UP001291306"/>
    </source>
</evidence>
<evidence type="ECO:0000256" key="8">
    <source>
        <dbReference type="ARBA" id="ARBA00023152"/>
    </source>
</evidence>
<keyword evidence="10" id="KW-0413">Isomerase</keyword>